<sequence>MLTHINEITMTSVEIAAMTGKRHDNVLRDADRIVEQVAHLKSEAGSVEATYLDGNKQERRMLVLNKQMVFTIITGYDSGLRHTVIGRWIELEQAANPMFGSQAITDTLNDLQTRVDMMAPVYAEHVRKGTSGHGHTWSAACAIAEVPPQIAKAYFKSIGRFARERPKVVSLETPSGPIVPTKKGFDLGYFKRKKYTGHGQNKDGFNVTNTGLEWLKGYRDAILAWDIERKKVRAVVDAEGYVTDIIGEGSEGMTLADLPRKEVIR</sequence>
<dbReference type="InterPro" id="IPR014054">
    <property type="entry name" value="Phage_regulatory_Rha"/>
</dbReference>
<keyword evidence="2" id="KW-1185">Reference proteome</keyword>
<comment type="caution">
    <text evidence="1">The sequence shown here is derived from an EMBL/GenBank/DDBJ whole genome shotgun (WGS) entry which is preliminary data.</text>
</comment>
<evidence type="ECO:0000313" key="2">
    <source>
        <dbReference type="Proteomes" id="UP000572863"/>
    </source>
</evidence>
<dbReference type="RefSeq" id="WP_177060087.1">
    <property type="nucleotide sequence ID" value="NZ_JACARY010000029.1"/>
</dbReference>
<dbReference type="EMBL" id="JACARY010000029">
    <property type="protein sequence ID" value="NWD95962.1"/>
    <property type="molecule type" value="Genomic_DNA"/>
</dbReference>
<organism evidence="1 2">
    <name type="scientific">Pseudomonas reactans</name>
    <dbReference type="NCBI Taxonomy" id="117680"/>
    <lineage>
        <taxon>Bacteria</taxon>
        <taxon>Pseudomonadati</taxon>
        <taxon>Pseudomonadota</taxon>
        <taxon>Gammaproteobacteria</taxon>
        <taxon>Pseudomonadales</taxon>
        <taxon>Pseudomonadaceae</taxon>
        <taxon>Pseudomonas</taxon>
    </lineage>
</organism>
<name>A0ABX2QVW1_9PSED</name>
<dbReference type="Pfam" id="PF09669">
    <property type="entry name" value="Phage_pRha"/>
    <property type="match status" value="1"/>
</dbReference>
<accession>A0ABX2QVW1</accession>
<evidence type="ECO:0000313" key="1">
    <source>
        <dbReference type="EMBL" id="NWD95962.1"/>
    </source>
</evidence>
<dbReference type="Proteomes" id="UP000572863">
    <property type="component" value="Unassembled WGS sequence"/>
</dbReference>
<reference evidence="1 2" key="1">
    <citation type="submission" date="2020-04" db="EMBL/GenBank/DDBJ databases">
        <title>Molecular characterization of pseudomonads from Agaricus bisporus reveal novel blotch 2 pathogens in Western Europe.</title>
        <authorList>
            <person name="Taparia T."/>
            <person name="Krijger M."/>
            <person name="Haynes E."/>
            <person name="Elpinstone J.G."/>
            <person name="Noble R."/>
            <person name="Van Der Wolf J."/>
        </authorList>
    </citation>
    <scope>NUCLEOTIDE SEQUENCE [LARGE SCALE GENOMIC DNA]</scope>
    <source>
        <strain evidence="1 2">P7774</strain>
    </source>
</reference>
<protein>
    <submittedName>
        <fullName evidence="1">Rha family transcriptional regulator</fullName>
    </submittedName>
</protein>
<proteinExistence type="predicted"/>
<gene>
    <name evidence="1" type="ORF">HX871_16135</name>
</gene>